<sequence length="214" mass="25164">MQFVSDGSVSIKIAYDRNDNFLGYSEVWINGKSTNCLIKEYCLRACIKIDAFYILFTSEELPLSDHLPWSETTTSDDPLKWVDIHKATIYLFNNKSEMLDQTSIKPVFTEEIYELNPDNDDDYEYYGSYLVSFKLIPPNTVSFIFGGKIWILKLLKEPVPFSRELAQKGRGLLYRPYYPHDIVKRFFAFLTKRRLTSLPKNLKETYFDINVWIK</sequence>
<name>A0A9W4TS43_9PROT</name>
<protein>
    <submittedName>
        <fullName evidence="1">Uncharacterized protein</fullName>
    </submittedName>
</protein>
<proteinExistence type="predicted"/>
<organism evidence="1 3">
    <name type="scientific">Commensalibacter communis</name>
    <dbReference type="NCBI Taxonomy" id="2972786"/>
    <lineage>
        <taxon>Bacteria</taxon>
        <taxon>Pseudomonadati</taxon>
        <taxon>Pseudomonadota</taxon>
        <taxon>Alphaproteobacteria</taxon>
        <taxon>Acetobacterales</taxon>
        <taxon>Acetobacteraceae</taxon>
    </lineage>
</organism>
<dbReference type="Proteomes" id="UP001154259">
    <property type="component" value="Unassembled WGS sequence"/>
</dbReference>
<keyword evidence="4" id="KW-1185">Reference proteome</keyword>
<dbReference type="RefSeq" id="WP_271790015.1">
    <property type="nucleotide sequence ID" value="NZ_CAMXCJ010000009.1"/>
</dbReference>
<dbReference type="AlphaFoldDB" id="A0A9W4TS43"/>
<comment type="caution">
    <text evidence="1">The sequence shown here is derived from an EMBL/GenBank/DDBJ whole genome shotgun (WGS) entry which is preliminary data.</text>
</comment>
<accession>A0A9W4TS43</accession>
<gene>
    <name evidence="2" type="ORF">R53529_LOCUS1583</name>
    <name evidence="1" type="ORF">R53530_LOCUS1677</name>
</gene>
<dbReference type="Proteomes" id="UP001154255">
    <property type="component" value="Unassembled WGS sequence"/>
</dbReference>
<dbReference type="EMBL" id="CAMXCM010000004">
    <property type="protein sequence ID" value="CAI3948528.1"/>
    <property type="molecule type" value="Genomic_DNA"/>
</dbReference>
<dbReference type="EMBL" id="CAMXCS010000003">
    <property type="protein sequence ID" value="CAI3949005.1"/>
    <property type="molecule type" value="Genomic_DNA"/>
</dbReference>
<reference evidence="1" key="1">
    <citation type="submission" date="2022-10" db="EMBL/GenBank/DDBJ databases">
        <authorList>
            <person name="Botero Cardona J."/>
        </authorList>
    </citation>
    <scope>NUCLEOTIDE SEQUENCE</scope>
    <source>
        <strain evidence="1">LMG 31819</strain>
        <strain evidence="2">R-53529</strain>
    </source>
</reference>
<evidence type="ECO:0000313" key="2">
    <source>
        <dbReference type="EMBL" id="CAI3949005.1"/>
    </source>
</evidence>
<evidence type="ECO:0000313" key="3">
    <source>
        <dbReference type="Proteomes" id="UP001154255"/>
    </source>
</evidence>
<evidence type="ECO:0000313" key="1">
    <source>
        <dbReference type="EMBL" id="CAI3948528.1"/>
    </source>
</evidence>
<evidence type="ECO:0000313" key="4">
    <source>
        <dbReference type="Proteomes" id="UP001154259"/>
    </source>
</evidence>